<gene>
    <name evidence="12" type="ORF">E4K67_09810</name>
</gene>
<keyword evidence="9" id="KW-0408">Iron</keyword>
<comment type="caution">
    <text evidence="12">The sequence shown here is derived from an EMBL/GenBank/DDBJ whole genome shotgun (WGS) entry which is preliminary data.</text>
</comment>
<feature type="region of interest" description="Disordered" evidence="11">
    <location>
        <begin position="1"/>
        <end position="24"/>
    </location>
</feature>
<dbReference type="InterPro" id="IPR003321">
    <property type="entry name" value="Cyt_c552"/>
</dbReference>
<dbReference type="EC" id="1.7.2.2" evidence="3"/>
<dbReference type="OrthoDB" id="9780421at2"/>
<keyword evidence="6" id="KW-0732">Signal</keyword>
<proteinExistence type="inferred from homology"/>
<dbReference type="AlphaFoldDB" id="A0A4Z0R6T2"/>
<dbReference type="Pfam" id="PF02335">
    <property type="entry name" value="Cytochrom_C552"/>
    <property type="match status" value="1"/>
</dbReference>
<evidence type="ECO:0000256" key="5">
    <source>
        <dbReference type="ARBA" id="ARBA00022723"/>
    </source>
</evidence>
<dbReference type="GO" id="GO:0042279">
    <property type="term" value="F:nitrite reductase (cytochrome, ammonia-forming) activity"/>
    <property type="evidence" value="ECO:0007669"/>
    <property type="project" value="UniProtKB-EC"/>
</dbReference>
<dbReference type="Proteomes" id="UP000298460">
    <property type="component" value="Unassembled WGS sequence"/>
</dbReference>
<evidence type="ECO:0000256" key="8">
    <source>
        <dbReference type="ARBA" id="ARBA00023002"/>
    </source>
</evidence>
<dbReference type="GO" id="GO:0046872">
    <property type="term" value="F:metal ion binding"/>
    <property type="evidence" value="ECO:0007669"/>
    <property type="project" value="UniProtKB-KW"/>
</dbReference>
<evidence type="ECO:0000256" key="3">
    <source>
        <dbReference type="ARBA" id="ARBA00011887"/>
    </source>
</evidence>
<accession>A0A4Z0R6T2</accession>
<evidence type="ECO:0000256" key="7">
    <source>
        <dbReference type="ARBA" id="ARBA00022837"/>
    </source>
</evidence>
<name>A0A4Z0R6T2_9FIRM</name>
<comment type="catalytic activity">
    <reaction evidence="10">
        <text>6 Fe(III)-[cytochrome c] + NH4(+) + 2 H2O = 6 Fe(II)-[cytochrome c] + nitrite + 8 H(+)</text>
        <dbReference type="Rhea" id="RHEA:13089"/>
        <dbReference type="Rhea" id="RHEA-COMP:10350"/>
        <dbReference type="Rhea" id="RHEA-COMP:14399"/>
        <dbReference type="ChEBI" id="CHEBI:15377"/>
        <dbReference type="ChEBI" id="CHEBI:15378"/>
        <dbReference type="ChEBI" id="CHEBI:16301"/>
        <dbReference type="ChEBI" id="CHEBI:28938"/>
        <dbReference type="ChEBI" id="CHEBI:29033"/>
        <dbReference type="ChEBI" id="CHEBI:29034"/>
        <dbReference type="EC" id="1.7.2.2"/>
    </reaction>
</comment>
<evidence type="ECO:0000313" key="12">
    <source>
        <dbReference type="EMBL" id="TGE38254.1"/>
    </source>
</evidence>
<evidence type="ECO:0000256" key="4">
    <source>
        <dbReference type="ARBA" id="ARBA00022617"/>
    </source>
</evidence>
<dbReference type="PANTHER" id="PTHR30633">
    <property type="entry name" value="CYTOCHROME C-552 RESPIRATORY NITRITE REDUCTASE"/>
    <property type="match status" value="1"/>
</dbReference>
<sequence>MQSLEKRTLSALDEDDSICNATNDPKADQKLLEEARQLHRDANYRWDFVASENSTGFHNPTEALRVLGEAIDLGHQAQQKATQAMNAVQ</sequence>
<protein>
    <recommendedName>
        <fullName evidence="3">nitrite reductase (cytochrome; ammonia-forming)</fullName>
        <ecNumber evidence="3">1.7.2.2</ecNumber>
    </recommendedName>
</protein>
<dbReference type="GO" id="GO:0019645">
    <property type="term" value="P:anaerobic electron transport chain"/>
    <property type="evidence" value="ECO:0007669"/>
    <property type="project" value="TreeGrafter"/>
</dbReference>
<keyword evidence="4" id="KW-0349">Heme</keyword>
<evidence type="ECO:0000313" key="13">
    <source>
        <dbReference type="Proteomes" id="UP000298460"/>
    </source>
</evidence>
<comment type="subcellular location">
    <subcellularLocation>
        <location evidence="1">Cell envelope</location>
    </subcellularLocation>
</comment>
<keyword evidence="8" id="KW-0560">Oxidoreductase</keyword>
<keyword evidence="13" id="KW-1185">Reference proteome</keyword>
<keyword evidence="7" id="KW-0106">Calcium</keyword>
<evidence type="ECO:0000256" key="10">
    <source>
        <dbReference type="ARBA" id="ARBA00049131"/>
    </source>
</evidence>
<dbReference type="EMBL" id="SPQQ01000003">
    <property type="protein sequence ID" value="TGE38254.1"/>
    <property type="molecule type" value="Genomic_DNA"/>
</dbReference>
<evidence type="ECO:0000256" key="9">
    <source>
        <dbReference type="ARBA" id="ARBA00023004"/>
    </source>
</evidence>
<keyword evidence="5" id="KW-0479">Metal-binding</keyword>
<organism evidence="12 13">
    <name type="scientific">Desulfosporosinus fructosivorans</name>
    <dbReference type="NCBI Taxonomy" id="2018669"/>
    <lineage>
        <taxon>Bacteria</taxon>
        <taxon>Bacillati</taxon>
        <taxon>Bacillota</taxon>
        <taxon>Clostridia</taxon>
        <taxon>Eubacteriales</taxon>
        <taxon>Desulfitobacteriaceae</taxon>
        <taxon>Desulfosporosinus</taxon>
    </lineage>
</organism>
<evidence type="ECO:0000256" key="2">
    <source>
        <dbReference type="ARBA" id="ARBA00009288"/>
    </source>
</evidence>
<comment type="similarity">
    <text evidence="2">Belongs to the cytochrome c-552 family.</text>
</comment>
<dbReference type="PANTHER" id="PTHR30633:SF0">
    <property type="entry name" value="CYTOCHROME C-552"/>
    <property type="match status" value="1"/>
</dbReference>
<dbReference type="InterPro" id="IPR036280">
    <property type="entry name" value="Multihaem_cyt_sf"/>
</dbReference>
<dbReference type="Gene3D" id="1.20.140.10">
    <property type="entry name" value="Butyryl-CoA Dehydrogenase, subunit A, domain 3"/>
    <property type="match status" value="1"/>
</dbReference>
<evidence type="ECO:0000256" key="1">
    <source>
        <dbReference type="ARBA" id="ARBA00004196"/>
    </source>
</evidence>
<evidence type="ECO:0000256" key="6">
    <source>
        <dbReference type="ARBA" id="ARBA00022729"/>
    </source>
</evidence>
<evidence type="ECO:0000256" key="11">
    <source>
        <dbReference type="SAM" id="MobiDB-lite"/>
    </source>
</evidence>
<dbReference type="GO" id="GO:0030288">
    <property type="term" value="C:outer membrane-bounded periplasmic space"/>
    <property type="evidence" value="ECO:0007669"/>
    <property type="project" value="TreeGrafter"/>
</dbReference>
<dbReference type="SUPFAM" id="SSF48695">
    <property type="entry name" value="Multiheme cytochromes"/>
    <property type="match status" value="1"/>
</dbReference>
<dbReference type="GO" id="GO:0020037">
    <property type="term" value="F:heme binding"/>
    <property type="evidence" value="ECO:0007669"/>
    <property type="project" value="TreeGrafter"/>
</dbReference>
<reference evidence="12 13" key="1">
    <citation type="submission" date="2019-03" db="EMBL/GenBank/DDBJ databases">
        <title>Draft Genome Sequence of Desulfosporosinus fructosivorans Strain 63.6F, Isolated from Marine Sediment in the Baltic Sea.</title>
        <authorList>
            <person name="Hausmann B."/>
            <person name="Vandieken V."/>
            <person name="Pjevac P."/>
            <person name="Schreck K."/>
            <person name="Herbold C.W."/>
            <person name="Loy A."/>
        </authorList>
    </citation>
    <scope>NUCLEOTIDE SEQUENCE [LARGE SCALE GENOMIC DNA]</scope>
    <source>
        <strain evidence="12 13">63.6F</strain>
    </source>
</reference>